<sequence>MIVITKAHCPKGVSAVVERSIISPPIKPNTKEPVLSSSDKTTINVAI</sequence>
<protein>
    <submittedName>
        <fullName evidence="1">Unannotated protein</fullName>
    </submittedName>
</protein>
<evidence type="ECO:0000313" key="1">
    <source>
        <dbReference type="EMBL" id="CAB4629706.1"/>
    </source>
</evidence>
<dbReference type="AlphaFoldDB" id="A0A6J6IYM5"/>
<proteinExistence type="predicted"/>
<organism evidence="1">
    <name type="scientific">freshwater metagenome</name>
    <dbReference type="NCBI Taxonomy" id="449393"/>
    <lineage>
        <taxon>unclassified sequences</taxon>
        <taxon>metagenomes</taxon>
        <taxon>ecological metagenomes</taxon>
    </lineage>
</organism>
<dbReference type="EMBL" id="CAEZVR010000014">
    <property type="protein sequence ID" value="CAB4629706.1"/>
    <property type="molecule type" value="Genomic_DNA"/>
</dbReference>
<name>A0A6J6IYM5_9ZZZZ</name>
<reference evidence="1" key="1">
    <citation type="submission" date="2020-05" db="EMBL/GenBank/DDBJ databases">
        <authorList>
            <person name="Chiriac C."/>
            <person name="Salcher M."/>
            <person name="Ghai R."/>
            <person name="Kavagutti S V."/>
        </authorList>
    </citation>
    <scope>NUCLEOTIDE SEQUENCE</scope>
</reference>
<gene>
    <name evidence="1" type="ORF">UFOPK2139_00145</name>
</gene>
<accession>A0A6J6IYM5</accession>